<dbReference type="Proteomes" id="UP000005039">
    <property type="component" value="Unassembled WGS sequence"/>
</dbReference>
<accession>I0RA77</accession>
<reference evidence="1 2" key="1">
    <citation type="submission" date="2012-03" db="EMBL/GenBank/DDBJ databases">
        <authorList>
            <person name="Durkin A.S."/>
            <person name="McCorrison J."/>
            <person name="Torralba M."/>
            <person name="Gillis M."/>
            <person name="Methe B."/>
            <person name="Sutton G."/>
            <person name="Nelson K.E."/>
        </authorList>
    </citation>
    <scope>NUCLEOTIDE SEQUENCE [LARGE SCALE GENOMIC DNA]</scope>
    <source>
        <strain evidence="1 2">F0468</strain>
    </source>
</reference>
<sequence length="41" mass="4985">MDKVCLDEFDIKKYVKDRLSEIKEEDEYSLQKVFYMTVFTG</sequence>
<keyword evidence="2" id="KW-1185">Reference proteome</keyword>
<evidence type="ECO:0000313" key="1">
    <source>
        <dbReference type="EMBL" id="EIC96585.1"/>
    </source>
</evidence>
<organism evidence="1 2">
    <name type="scientific">Lachnoanaerobaculum saburreum F0468</name>
    <dbReference type="NCBI Taxonomy" id="1095750"/>
    <lineage>
        <taxon>Bacteria</taxon>
        <taxon>Bacillati</taxon>
        <taxon>Bacillota</taxon>
        <taxon>Clostridia</taxon>
        <taxon>Lachnospirales</taxon>
        <taxon>Lachnospiraceae</taxon>
        <taxon>Lachnoanaerobaculum</taxon>
    </lineage>
</organism>
<dbReference type="AlphaFoldDB" id="I0RA77"/>
<dbReference type="eggNOG" id="ENOG502Z8RQ">
    <property type="taxonomic scope" value="Bacteria"/>
</dbReference>
<gene>
    <name evidence="1" type="ORF">HMPREF9970_0397</name>
</gene>
<dbReference type="EMBL" id="AJGH01000033">
    <property type="protein sequence ID" value="EIC96585.1"/>
    <property type="molecule type" value="Genomic_DNA"/>
</dbReference>
<name>I0RA77_9FIRM</name>
<evidence type="ECO:0000313" key="2">
    <source>
        <dbReference type="Proteomes" id="UP000005039"/>
    </source>
</evidence>
<comment type="caution">
    <text evidence="1">The sequence shown here is derived from an EMBL/GenBank/DDBJ whole genome shotgun (WGS) entry which is preliminary data.</text>
</comment>
<dbReference type="RefSeq" id="WP_008753323.1">
    <property type="nucleotide sequence ID" value="NZ_AJGH01000033.1"/>
</dbReference>
<protein>
    <submittedName>
        <fullName evidence="1">Uncharacterized protein</fullName>
    </submittedName>
</protein>
<proteinExistence type="predicted"/>
<dbReference type="PATRIC" id="fig|1095750.3.peg.656"/>